<proteinExistence type="predicted"/>
<evidence type="ECO:0000259" key="1">
    <source>
        <dbReference type="Pfam" id="PF12080"/>
    </source>
</evidence>
<evidence type="ECO:0000259" key="4">
    <source>
        <dbReference type="Pfam" id="PF21602"/>
    </source>
</evidence>
<dbReference type="InterPro" id="IPR048406">
    <property type="entry name" value="GldM_Ig-like-2"/>
</dbReference>
<feature type="domain" description="Gliding motility-associated protein GldM N-terminal" evidence="2">
    <location>
        <begin position="33"/>
        <end position="223"/>
    </location>
</feature>
<dbReference type="AlphaFoldDB" id="A0A2U2BB10"/>
<dbReference type="NCBIfam" id="TIGR03517">
    <property type="entry name" value="GldM_gliding"/>
    <property type="match status" value="1"/>
</dbReference>
<dbReference type="EMBL" id="QEWP01000003">
    <property type="protein sequence ID" value="PWE00250.1"/>
    <property type="molecule type" value="Genomic_DNA"/>
</dbReference>
<dbReference type="RefSeq" id="WP_109263290.1">
    <property type="nucleotide sequence ID" value="NZ_QEWP01000003.1"/>
</dbReference>
<evidence type="ECO:0000313" key="5">
    <source>
        <dbReference type="EMBL" id="PWE00250.1"/>
    </source>
</evidence>
<dbReference type="Pfam" id="PF12080">
    <property type="entry name" value="GldM_4th"/>
    <property type="match status" value="1"/>
</dbReference>
<dbReference type="InterPro" id="IPR019859">
    <property type="entry name" value="Motility-assoc_prot_GldM"/>
</dbReference>
<name>A0A2U2BB10_9BACT</name>
<dbReference type="Proteomes" id="UP000244956">
    <property type="component" value="Unassembled WGS sequence"/>
</dbReference>
<comment type="caution">
    <text evidence="5">The sequence shown here is derived from an EMBL/GenBank/DDBJ whole genome shotgun (WGS) entry which is preliminary data.</text>
</comment>
<feature type="domain" description="Gliding motility-associated protein GldM first immunoglobulin-like" evidence="3">
    <location>
        <begin position="227"/>
        <end position="322"/>
    </location>
</feature>
<protein>
    <submittedName>
        <fullName evidence="5">Gliding motility protein GldM</fullName>
    </submittedName>
</protein>
<evidence type="ECO:0000259" key="3">
    <source>
        <dbReference type="Pfam" id="PF21601"/>
    </source>
</evidence>
<feature type="domain" description="Gliding motility-associated protein GldM second immunoglobulin-like" evidence="4">
    <location>
        <begin position="325"/>
        <end position="409"/>
    </location>
</feature>
<dbReference type="Pfam" id="PF21601">
    <property type="entry name" value="GldM_2nd"/>
    <property type="match status" value="1"/>
</dbReference>
<feature type="domain" description="Gliding motility-associated protein GldM C-terminal" evidence="1">
    <location>
        <begin position="412"/>
        <end position="516"/>
    </location>
</feature>
<dbReference type="InterPro" id="IPR022719">
    <property type="entry name" value="Motility-assoc_prot_GldM_C"/>
</dbReference>
<dbReference type="InterPro" id="IPR022720">
    <property type="entry name" value="Motility-assoc_prot_GldM_N"/>
</dbReference>
<evidence type="ECO:0000259" key="2">
    <source>
        <dbReference type="Pfam" id="PF12081"/>
    </source>
</evidence>
<reference evidence="5 6" key="1">
    <citation type="submission" date="2018-05" db="EMBL/GenBank/DDBJ databases">
        <title>Marinilabilia rubrum sp. nov., isolated from saltern sediment.</title>
        <authorList>
            <person name="Zhang R."/>
        </authorList>
    </citation>
    <scope>NUCLEOTIDE SEQUENCE [LARGE SCALE GENOMIC DNA]</scope>
    <source>
        <strain evidence="5 6">WTE16</strain>
    </source>
</reference>
<dbReference type="Pfam" id="PF21602">
    <property type="entry name" value="GldM_3rd"/>
    <property type="match status" value="1"/>
</dbReference>
<accession>A0A2U2BB10</accession>
<dbReference type="OrthoDB" id="1490890at2"/>
<evidence type="ECO:0000313" key="6">
    <source>
        <dbReference type="Proteomes" id="UP000244956"/>
    </source>
</evidence>
<gene>
    <name evidence="5" type="ORF">DDZ16_04725</name>
</gene>
<keyword evidence="6" id="KW-1185">Reference proteome</keyword>
<sequence>MSGGNCPETPRQKMIGMMYLFLTAMLALNVSGELLKAFQLVDESIQKTIETMEQKTDMLYSEFRSAYEFNEDKVEEKYLDAMTVQQEADSLVKHIEDIKYLIVRAVDNPEATPDNYSGIDNQDIAAQKMITEKGGARSEELKNHLKHYRDTLLSMVAEEDTTLMDAINSTLTPKDPPAEEGVEKSWESEKFEHLPVSASLALMSQLQSEVRNVESDVVRYLYGKIDEGAFVFNKIEAIVIPRSEYVIRGDEYYAEIMLAARDTTQPPVVTVNGKELPIENGRGILRIPANSTGEKEWSGEIAVMGPDGTYKRRDVSGEFLVSQPSVVISPTKMNVFYVGVENPVEVSVPGVPSEDLDVRITNARMTKKGSNQYAVMPNSNAIGREAVISVRANINDQSQSLGSQKFRVKRVPDPVATVAGMRGGSINKNLLLAQRAVIAKMDNFDFDLTFRVVSFTVSTIKSGYLQSVSSESAVITTEQKELIRNSGVGSAVMINNIMAKGPDGSTRDLGSISFTLN</sequence>
<organism evidence="5 6">
    <name type="scientific">Marinilabilia rubra</name>
    <dbReference type="NCBI Taxonomy" id="2162893"/>
    <lineage>
        <taxon>Bacteria</taxon>
        <taxon>Pseudomonadati</taxon>
        <taxon>Bacteroidota</taxon>
        <taxon>Bacteroidia</taxon>
        <taxon>Marinilabiliales</taxon>
        <taxon>Marinilabiliaceae</taxon>
        <taxon>Marinilabilia</taxon>
    </lineage>
</organism>
<dbReference type="InterPro" id="IPR048405">
    <property type="entry name" value="GldM_Ig-like-1"/>
</dbReference>
<dbReference type="Pfam" id="PF12081">
    <property type="entry name" value="GldM_1st"/>
    <property type="match status" value="1"/>
</dbReference>